<dbReference type="Pfam" id="PF11456">
    <property type="entry name" value="DUF3019"/>
    <property type="match status" value="1"/>
</dbReference>
<evidence type="ECO:0008006" key="3">
    <source>
        <dbReference type="Google" id="ProtNLM"/>
    </source>
</evidence>
<dbReference type="AlphaFoldDB" id="A0AAV3UTN0"/>
<sequence length="129" mass="14789">MRVLLTCLGIVGCVLPSVIKAEEHHLSWLIQPNVCVAERANEPCTFTLSVEIHNNKQQTYCVYLSQLSEQRLFCSTQRQLQRKLSLTIDNKASLLLKNSLGVTVSEQTLRVKSTQRRTRFRVNSPWSLF</sequence>
<proteinExistence type="predicted"/>
<dbReference type="EMBL" id="BAEM01000007">
    <property type="protein sequence ID" value="GAC08465.1"/>
    <property type="molecule type" value="Genomic_DNA"/>
</dbReference>
<organism evidence="1 2">
    <name type="scientific">Paraglaciecola chathamensis S18K6</name>
    <dbReference type="NCBI Taxonomy" id="1127672"/>
    <lineage>
        <taxon>Bacteria</taxon>
        <taxon>Pseudomonadati</taxon>
        <taxon>Pseudomonadota</taxon>
        <taxon>Gammaproteobacteria</taxon>
        <taxon>Alteromonadales</taxon>
        <taxon>Alteromonadaceae</taxon>
        <taxon>Paraglaciecola</taxon>
    </lineage>
</organism>
<accession>A0AAV3UTN0</accession>
<protein>
    <recommendedName>
        <fullName evidence="3">DUF3019 domain-containing protein</fullName>
    </recommendedName>
</protein>
<evidence type="ECO:0000313" key="2">
    <source>
        <dbReference type="Proteomes" id="UP000006320"/>
    </source>
</evidence>
<gene>
    <name evidence="1" type="ORF">GCHA_0502</name>
</gene>
<comment type="caution">
    <text evidence="1">The sequence shown here is derived from an EMBL/GenBank/DDBJ whole genome shotgun (WGS) entry which is preliminary data.</text>
</comment>
<evidence type="ECO:0000313" key="1">
    <source>
        <dbReference type="EMBL" id="GAC08465.1"/>
    </source>
</evidence>
<reference evidence="1 2" key="1">
    <citation type="journal article" date="2017" name="Antonie Van Leeuwenhoek">
        <title>Rhizobium rhizosphaerae sp. nov., a novel species isolated from rice rhizosphere.</title>
        <authorList>
            <person name="Zhao J.J."/>
            <person name="Zhang J."/>
            <person name="Zhang R.J."/>
            <person name="Zhang C.W."/>
            <person name="Yin H.Q."/>
            <person name="Zhang X.X."/>
        </authorList>
    </citation>
    <scope>NUCLEOTIDE SEQUENCE [LARGE SCALE GENOMIC DNA]</scope>
    <source>
        <strain evidence="1 2">S18K6</strain>
    </source>
</reference>
<name>A0AAV3UTN0_9ALTE</name>
<dbReference type="InterPro" id="IPR021559">
    <property type="entry name" value="DUF3019"/>
</dbReference>
<dbReference type="Proteomes" id="UP000006320">
    <property type="component" value="Unassembled WGS sequence"/>
</dbReference>